<dbReference type="EMBL" id="BGPR01000651">
    <property type="protein sequence ID" value="GBM30042.1"/>
    <property type="molecule type" value="Genomic_DNA"/>
</dbReference>
<keyword evidence="3" id="KW-1185">Reference proteome</keyword>
<proteinExistence type="predicted"/>
<name>A0A4Y2EL86_ARAVE</name>
<comment type="caution">
    <text evidence="2">The sequence shown here is derived from an EMBL/GenBank/DDBJ whole genome shotgun (WGS) entry which is preliminary data.</text>
</comment>
<dbReference type="OrthoDB" id="6437659at2759"/>
<evidence type="ECO:0000313" key="3">
    <source>
        <dbReference type="Proteomes" id="UP000499080"/>
    </source>
</evidence>
<feature type="compositionally biased region" description="Polar residues" evidence="1">
    <location>
        <begin position="68"/>
        <end position="78"/>
    </location>
</feature>
<gene>
    <name evidence="2" type="ORF">AVEN_88260_1</name>
</gene>
<evidence type="ECO:0000313" key="2">
    <source>
        <dbReference type="EMBL" id="GBM30042.1"/>
    </source>
</evidence>
<organism evidence="2 3">
    <name type="scientific">Araneus ventricosus</name>
    <name type="common">Orbweaver spider</name>
    <name type="synonym">Epeira ventricosa</name>
    <dbReference type="NCBI Taxonomy" id="182803"/>
    <lineage>
        <taxon>Eukaryota</taxon>
        <taxon>Metazoa</taxon>
        <taxon>Ecdysozoa</taxon>
        <taxon>Arthropoda</taxon>
        <taxon>Chelicerata</taxon>
        <taxon>Arachnida</taxon>
        <taxon>Araneae</taxon>
        <taxon>Araneomorphae</taxon>
        <taxon>Entelegynae</taxon>
        <taxon>Araneoidea</taxon>
        <taxon>Araneidae</taxon>
        <taxon>Araneus</taxon>
    </lineage>
</organism>
<reference evidence="2 3" key="1">
    <citation type="journal article" date="2019" name="Sci. Rep.">
        <title>Orb-weaving spider Araneus ventricosus genome elucidates the spidroin gene catalogue.</title>
        <authorList>
            <person name="Kono N."/>
            <person name="Nakamura H."/>
            <person name="Ohtoshi R."/>
            <person name="Moran D.A.P."/>
            <person name="Shinohara A."/>
            <person name="Yoshida Y."/>
            <person name="Fujiwara M."/>
            <person name="Mori M."/>
            <person name="Tomita M."/>
            <person name="Arakawa K."/>
        </authorList>
    </citation>
    <scope>NUCLEOTIDE SEQUENCE [LARGE SCALE GENOMIC DNA]</scope>
</reference>
<dbReference type="AlphaFoldDB" id="A0A4Y2EL86"/>
<accession>A0A4Y2EL86</accession>
<feature type="region of interest" description="Disordered" evidence="1">
    <location>
        <begin position="65"/>
        <end position="84"/>
    </location>
</feature>
<evidence type="ECO:0000256" key="1">
    <source>
        <dbReference type="SAM" id="MobiDB-lite"/>
    </source>
</evidence>
<sequence>MTRSVVMVANPTSRSWDMVNWRYVLISFSLEKLPLPAATVIRIVRKILKALKDLENCSDSVHIEDNPNRCSPSGHWSSTPPPRQQEATYARVARARSSSNLFTLVFSPTDYESKSSRIHIHPHNFLLHDQISFAENHRDSGA</sequence>
<dbReference type="Proteomes" id="UP000499080">
    <property type="component" value="Unassembled WGS sequence"/>
</dbReference>
<protein>
    <submittedName>
        <fullName evidence="2">Uncharacterized protein</fullName>
    </submittedName>
</protein>